<organism evidence="6 7">
    <name type="scientific">Propylenella binzhouense</name>
    <dbReference type="NCBI Taxonomy" id="2555902"/>
    <lineage>
        <taxon>Bacteria</taxon>
        <taxon>Pseudomonadati</taxon>
        <taxon>Pseudomonadota</taxon>
        <taxon>Alphaproteobacteria</taxon>
        <taxon>Hyphomicrobiales</taxon>
        <taxon>Propylenellaceae</taxon>
        <taxon>Propylenella</taxon>
    </lineage>
</organism>
<dbReference type="PANTHER" id="PTHR30363">
    <property type="entry name" value="HTH-TYPE TRANSCRIPTIONAL REGULATOR SRLR-RELATED"/>
    <property type="match status" value="1"/>
</dbReference>
<keyword evidence="2" id="KW-0805">Transcription regulation</keyword>
<evidence type="ECO:0000256" key="2">
    <source>
        <dbReference type="ARBA" id="ARBA00023015"/>
    </source>
</evidence>
<dbReference type="InterPro" id="IPR050313">
    <property type="entry name" value="Carb_Metab_HTH_regulators"/>
</dbReference>
<dbReference type="SUPFAM" id="SSF100950">
    <property type="entry name" value="NagB/RpiA/CoA transferase-like"/>
    <property type="match status" value="1"/>
</dbReference>
<dbReference type="Gene3D" id="3.40.50.1360">
    <property type="match status" value="1"/>
</dbReference>
<keyword evidence="3" id="KW-0238">DNA-binding</keyword>
<dbReference type="GO" id="GO:0003700">
    <property type="term" value="F:DNA-binding transcription factor activity"/>
    <property type="evidence" value="ECO:0007669"/>
    <property type="project" value="InterPro"/>
</dbReference>
<name>A0A964WS32_9HYPH</name>
<evidence type="ECO:0000313" key="7">
    <source>
        <dbReference type="Proteomes" id="UP000773614"/>
    </source>
</evidence>
<reference evidence="6" key="1">
    <citation type="submission" date="2019-03" db="EMBL/GenBank/DDBJ databases">
        <title>Afifella sp. nov., isolated from activated sludge.</title>
        <authorList>
            <person name="Li Q."/>
            <person name="Liu Y."/>
        </authorList>
    </citation>
    <scope>NUCLEOTIDE SEQUENCE</scope>
    <source>
        <strain evidence="6">L72</strain>
    </source>
</reference>
<dbReference type="InterPro" id="IPR001034">
    <property type="entry name" value="DeoR_HTH"/>
</dbReference>
<dbReference type="InterPro" id="IPR014036">
    <property type="entry name" value="DeoR-like_C"/>
</dbReference>
<keyword evidence="7" id="KW-1185">Reference proteome</keyword>
<dbReference type="PROSITE" id="PS51000">
    <property type="entry name" value="HTH_DEOR_2"/>
    <property type="match status" value="1"/>
</dbReference>
<evidence type="ECO:0000256" key="3">
    <source>
        <dbReference type="ARBA" id="ARBA00023125"/>
    </source>
</evidence>
<dbReference type="SMART" id="SM00420">
    <property type="entry name" value="HTH_DEOR"/>
    <property type="match status" value="1"/>
</dbReference>
<feature type="domain" description="HTH deoR-type" evidence="5">
    <location>
        <begin position="18"/>
        <end position="73"/>
    </location>
</feature>
<dbReference type="Pfam" id="PF08220">
    <property type="entry name" value="HTH_DeoR"/>
    <property type="match status" value="1"/>
</dbReference>
<keyword evidence="4" id="KW-0804">Transcription</keyword>
<keyword evidence="1" id="KW-0678">Repressor</keyword>
<dbReference type="SUPFAM" id="SSF46785">
    <property type="entry name" value="Winged helix' DNA-binding domain"/>
    <property type="match status" value="1"/>
</dbReference>
<protein>
    <submittedName>
        <fullName evidence="6">DeoR/GlpR transcriptional regulator</fullName>
    </submittedName>
</protein>
<dbReference type="OrthoDB" id="9814815at2"/>
<evidence type="ECO:0000256" key="4">
    <source>
        <dbReference type="ARBA" id="ARBA00023163"/>
    </source>
</evidence>
<dbReference type="PRINTS" id="PR00037">
    <property type="entry name" value="HTHLACR"/>
</dbReference>
<dbReference type="InterPro" id="IPR036388">
    <property type="entry name" value="WH-like_DNA-bd_sf"/>
</dbReference>
<dbReference type="EMBL" id="SPKJ01000004">
    <property type="protein sequence ID" value="MYZ46537.1"/>
    <property type="molecule type" value="Genomic_DNA"/>
</dbReference>
<dbReference type="RefSeq" id="WP_161138887.1">
    <property type="nucleotide sequence ID" value="NZ_SPKJ01000004.1"/>
</dbReference>
<comment type="caution">
    <text evidence="6">The sequence shown here is derived from an EMBL/GenBank/DDBJ whole genome shotgun (WGS) entry which is preliminary data.</text>
</comment>
<dbReference type="AlphaFoldDB" id="A0A964WS32"/>
<accession>A0A964WS32</accession>
<evidence type="ECO:0000313" key="6">
    <source>
        <dbReference type="EMBL" id="MYZ46537.1"/>
    </source>
</evidence>
<dbReference type="SMART" id="SM01134">
    <property type="entry name" value="DeoRC"/>
    <property type="match status" value="1"/>
</dbReference>
<gene>
    <name evidence="6" type="ORF">E4O86_02220</name>
</gene>
<dbReference type="PROSITE" id="PS00894">
    <property type="entry name" value="HTH_DEOR_1"/>
    <property type="match status" value="1"/>
</dbReference>
<dbReference type="PANTHER" id="PTHR30363:SF4">
    <property type="entry name" value="GLYCEROL-3-PHOSPHATE REGULON REPRESSOR"/>
    <property type="match status" value="1"/>
</dbReference>
<dbReference type="InterPro" id="IPR037171">
    <property type="entry name" value="NagB/RpiA_transferase-like"/>
</dbReference>
<dbReference type="InterPro" id="IPR036390">
    <property type="entry name" value="WH_DNA-bd_sf"/>
</dbReference>
<dbReference type="GO" id="GO:0003677">
    <property type="term" value="F:DNA binding"/>
    <property type="evidence" value="ECO:0007669"/>
    <property type="project" value="UniProtKB-KW"/>
</dbReference>
<evidence type="ECO:0000259" key="5">
    <source>
        <dbReference type="PROSITE" id="PS51000"/>
    </source>
</evidence>
<dbReference type="Proteomes" id="UP000773614">
    <property type="component" value="Unassembled WGS sequence"/>
</dbReference>
<sequence>MSSSNDSGAPRRSGPVLGAERQRSILAAIDRGGIVSVGEFAERFGVSHETIRRDIRGLEEAGRLRRIHGGAAPASGFDLTARRPVSERLSVDRDAKLRAAVAAMALFEDDMNVYLGASSTMLLVAEELARRNRALAITTNMIDIAVAFAGAERCSVTLLGGQVSPRTRSTGGVELMKALEHRLFDLSVMGASAVHPQFGVLGPTSAHAMLAAVLCAHSTRHCFVAHSAKFGRRDAQVVRPLRQIDMIATDRRPPDALAAPFETTGAVLLLPDQAALARPSSLPPEDLR</sequence>
<dbReference type="Pfam" id="PF00455">
    <property type="entry name" value="DeoRC"/>
    <property type="match status" value="1"/>
</dbReference>
<proteinExistence type="predicted"/>
<dbReference type="Gene3D" id="1.10.10.10">
    <property type="entry name" value="Winged helix-like DNA-binding domain superfamily/Winged helix DNA-binding domain"/>
    <property type="match status" value="1"/>
</dbReference>
<dbReference type="InterPro" id="IPR018356">
    <property type="entry name" value="Tscrpt_reg_HTH_DeoR_CS"/>
</dbReference>
<evidence type="ECO:0000256" key="1">
    <source>
        <dbReference type="ARBA" id="ARBA00022491"/>
    </source>
</evidence>